<feature type="compositionally biased region" description="Polar residues" evidence="1">
    <location>
        <begin position="344"/>
        <end position="362"/>
    </location>
</feature>
<accession>A0A218YWQ4</accession>
<dbReference type="EMBL" id="MZNU01000361">
    <property type="protein sequence ID" value="OWO99383.1"/>
    <property type="molecule type" value="Genomic_DNA"/>
</dbReference>
<dbReference type="AlphaFoldDB" id="A0A218YWQ4"/>
<feature type="compositionally biased region" description="Polar residues" evidence="1">
    <location>
        <begin position="108"/>
        <end position="129"/>
    </location>
</feature>
<proteinExistence type="predicted"/>
<feature type="region of interest" description="Disordered" evidence="1">
    <location>
        <begin position="410"/>
        <end position="457"/>
    </location>
</feature>
<feature type="compositionally biased region" description="Polar residues" evidence="1">
    <location>
        <begin position="265"/>
        <end position="280"/>
    </location>
</feature>
<feature type="region of interest" description="Disordered" evidence="1">
    <location>
        <begin position="87"/>
        <end position="146"/>
    </location>
</feature>
<protein>
    <submittedName>
        <fullName evidence="2">Uncharacterized protein</fullName>
    </submittedName>
</protein>
<organism evidence="2 3">
    <name type="scientific">Diplocarpon coronariae</name>
    <dbReference type="NCBI Taxonomy" id="2795749"/>
    <lineage>
        <taxon>Eukaryota</taxon>
        <taxon>Fungi</taxon>
        <taxon>Dikarya</taxon>
        <taxon>Ascomycota</taxon>
        <taxon>Pezizomycotina</taxon>
        <taxon>Leotiomycetes</taxon>
        <taxon>Helotiales</taxon>
        <taxon>Drepanopezizaceae</taxon>
        <taxon>Diplocarpon</taxon>
    </lineage>
</organism>
<comment type="caution">
    <text evidence="2">The sequence shown here is derived from an EMBL/GenBank/DDBJ whole genome shotgun (WGS) entry which is preliminary data.</text>
</comment>
<evidence type="ECO:0000313" key="3">
    <source>
        <dbReference type="Proteomes" id="UP000242519"/>
    </source>
</evidence>
<dbReference type="PANTHER" id="PTHR42023:SF1">
    <property type="entry name" value="BHLH DOMAIN-CONTAINING PROTEIN"/>
    <property type="match status" value="1"/>
</dbReference>
<gene>
    <name evidence="2" type="ORF">B2J93_8780</name>
</gene>
<keyword evidence="3" id="KW-1185">Reference proteome</keyword>
<evidence type="ECO:0000313" key="2">
    <source>
        <dbReference type="EMBL" id="OWO99383.1"/>
    </source>
</evidence>
<feature type="compositionally biased region" description="Polar residues" evidence="1">
    <location>
        <begin position="499"/>
        <end position="508"/>
    </location>
</feature>
<name>A0A218YWQ4_9HELO</name>
<evidence type="ECO:0000256" key="1">
    <source>
        <dbReference type="SAM" id="MobiDB-lite"/>
    </source>
</evidence>
<dbReference type="Proteomes" id="UP000242519">
    <property type="component" value="Unassembled WGS sequence"/>
</dbReference>
<feature type="region of interest" description="Disordered" evidence="1">
    <location>
        <begin position="479"/>
        <end position="544"/>
    </location>
</feature>
<dbReference type="OrthoDB" id="4507572at2759"/>
<feature type="compositionally biased region" description="Polar residues" evidence="1">
    <location>
        <begin position="520"/>
        <end position="530"/>
    </location>
</feature>
<feature type="region of interest" description="Disordered" evidence="1">
    <location>
        <begin position="207"/>
        <end position="395"/>
    </location>
</feature>
<dbReference type="PANTHER" id="PTHR42023">
    <property type="entry name" value="BHLH DOMAIN-CONTAINING PROTEIN"/>
    <property type="match status" value="1"/>
</dbReference>
<reference evidence="2 3" key="1">
    <citation type="submission" date="2017-04" db="EMBL/GenBank/DDBJ databases">
        <title>Draft genome sequence of Marssonina coronaria NL1: causal agent of apple blotch.</title>
        <authorList>
            <person name="Cheng Q."/>
        </authorList>
    </citation>
    <scope>NUCLEOTIDE SEQUENCE [LARGE SCALE GENOMIC DNA]</scope>
    <source>
        <strain evidence="2 3">NL1</strain>
    </source>
</reference>
<feature type="compositionally biased region" description="Basic and acidic residues" evidence="1">
    <location>
        <begin position="93"/>
        <end position="103"/>
    </location>
</feature>
<feature type="compositionally biased region" description="Polar residues" evidence="1">
    <location>
        <begin position="433"/>
        <end position="447"/>
    </location>
</feature>
<dbReference type="InParanoid" id="A0A218YWQ4"/>
<feature type="compositionally biased region" description="Basic and acidic residues" evidence="1">
    <location>
        <begin position="214"/>
        <end position="224"/>
    </location>
</feature>
<sequence length="650" mass="71874">MAMWKRLNHPRSVRQSSYEEPVLSYKGSVLEKSYVEAGDHLGLIAGQGRGLLELDEQQHYGYGSEYTNRPQREDMSLKGLPQLSLEASPTQAHHQDQNQDSRLRPASSIYSQPSPNPVSTQFPQHSYRTPESVEEEVSPASSSDSLPVRNRYAFNEKKVSPINEMPDLSHFGLNHSTSNNKPASSISIMRREKRAQVAAAAANLTGRKQVGDSPRGRVAHDPRWDPYSGEITTSDKGKPQSVKPGTFSPPGLRPLHLGTGLHLGNKSSITGGTTQKTHTSFGEHVRRLKSSNSNGKERPAWKGATGRTALVSPVQDQHHMPPISVPRKSSPPYSAREGNLGSIVRTSSDETSPQPRATSPVNDPSDPVIVPQSVATKTLARNADDDGPGSRGMKREDGTMAHIEHAFEHGFREPLPDVSEEEEHEGKDGDGGVSQQPSSHISVTTHMPSEAATPRLSGHAFESHPAMLDLTPIVNRTRPRYVESPDQNPILKQNRDPDSYSQRPSSIRSVARKAVPMPPRTSSLSNYTTGTGPGKSLPPSPFLNTSLNNDPITKLQATLSALEHRRTNIVRSIRQMTELMPKDSIMDTSEVRRKREVEKKKIEALRVQEADVRREEHEVGLKLHRARRRKEREEGEGGTMTGLWVRRVTR</sequence>